<dbReference type="FunFam" id="3.40.309.10:FF:000004">
    <property type="entry name" value="Succinate-semialdehyde dehydrogenase I"/>
    <property type="match status" value="1"/>
</dbReference>
<sequence>MLNHYLTRLTVGSTSVNLFHCRNMHLLLNKTLVNGDWISANCKKELAVLNPVNGNIVGNVPDMDATDTQFAIDSASKAFYSKGWYDLTAKDRSGLLKKWFNLLEVNKQEIANIMTAESGKPINESLGEIAYGNSFVEWFAEEARRIYGEIVPSPHPQKKIYITREPIGVAALITPWNFPHAMITRKAAAALAAGCTVVIKPAEDTPLTCLALAKLASEAGFPKGVFNVITCSRSNAPSVGDLLCKSPLVAGISFTGSTEVGRLLYEKCASGIKRVGLELGGNAPFIVFESACMTKAINGAMASKFRNCGQTCISANRFIVHESLYDEFVAKLTAAVNALVIGDGKESNVQIGPLVNEAQLNKVKAIVDDGVSKGAEVIVGGKELPDKGQLFYAPTIISNIQPNMRLYTEEIFGPVVSIIKFKTEDEALKIANDTRRGLAGYFFSENLSQVFRVARRLEVGMIGINDGAISAAEAAFGGVKESGIGREGSKHGIDDYVEMKYLCLGSLE</sequence>
<dbReference type="OrthoDB" id="310895at2759"/>
<protein>
    <recommendedName>
        <fullName evidence="7">Succinate-semialdehyde dehydrogenase</fullName>
        <ecNumber evidence="7">1.2.1.24</ecNumber>
    </recommendedName>
</protein>
<evidence type="ECO:0000256" key="1">
    <source>
        <dbReference type="ARBA" id="ARBA00003743"/>
    </source>
</evidence>
<dbReference type="GO" id="GO:0004777">
    <property type="term" value="F:succinate-semialdehyde dehydrogenase (NAD+) activity"/>
    <property type="evidence" value="ECO:0007669"/>
    <property type="project" value="UniProtKB-UniRule"/>
</dbReference>
<dbReference type="SUPFAM" id="SSF53720">
    <property type="entry name" value="ALDH-like"/>
    <property type="match status" value="1"/>
</dbReference>
<dbReference type="NCBIfam" id="TIGR01780">
    <property type="entry name" value="SSADH"/>
    <property type="match status" value="1"/>
</dbReference>
<comment type="catalytic activity">
    <reaction evidence="7">
        <text>succinate semialdehyde + NAD(+) + H2O = succinate + NADH + 2 H(+)</text>
        <dbReference type="Rhea" id="RHEA:13217"/>
        <dbReference type="ChEBI" id="CHEBI:15377"/>
        <dbReference type="ChEBI" id="CHEBI:15378"/>
        <dbReference type="ChEBI" id="CHEBI:30031"/>
        <dbReference type="ChEBI" id="CHEBI:57540"/>
        <dbReference type="ChEBI" id="CHEBI:57706"/>
        <dbReference type="ChEBI" id="CHEBI:57945"/>
        <dbReference type="EC" id="1.2.1.24"/>
    </reaction>
</comment>
<evidence type="ECO:0000313" key="9">
    <source>
        <dbReference type="EMBL" id="KAJ6638362.1"/>
    </source>
</evidence>
<dbReference type="InterPro" id="IPR050740">
    <property type="entry name" value="Aldehyde_DH_Superfamily"/>
</dbReference>
<dbReference type="InterPro" id="IPR015590">
    <property type="entry name" value="Aldehyde_DH_dom"/>
</dbReference>
<reference evidence="9" key="1">
    <citation type="submission" date="2022-07" db="EMBL/GenBank/DDBJ databases">
        <authorList>
            <person name="Trinca V."/>
            <person name="Uliana J.V.C."/>
            <person name="Torres T.T."/>
            <person name="Ward R.J."/>
            <person name="Monesi N."/>
        </authorList>
    </citation>
    <scope>NUCLEOTIDE SEQUENCE</scope>
    <source>
        <strain evidence="9">HSMRA1968</strain>
        <tissue evidence="9">Whole embryos</tissue>
    </source>
</reference>
<dbReference type="InterPro" id="IPR016161">
    <property type="entry name" value="Ald_DH/histidinol_DH"/>
</dbReference>
<dbReference type="PANTHER" id="PTHR43353:SF5">
    <property type="entry name" value="SUCCINATE-SEMIALDEHYDE DEHYDROGENASE, MITOCHONDRIAL"/>
    <property type="match status" value="1"/>
</dbReference>
<dbReference type="InterPro" id="IPR016163">
    <property type="entry name" value="Ald_DH_C"/>
</dbReference>
<name>A0A9Q0MUQ0_9DIPT</name>
<dbReference type="Gene3D" id="3.40.309.10">
    <property type="entry name" value="Aldehyde Dehydrogenase, Chain A, domain 2"/>
    <property type="match status" value="1"/>
</dbReference>
<keyword evidence="7" id="KW-0496">Mitochondrion</keyword>
<dbReference type="GO" id="GO:0005739">
    <property type="term" value="C:mitochondrion"/>
    <property type="evidence" value="ECO:0007669"/>
    <property type="project" value="UniProtKB-SubCell"/>
</dbReference>
<dbReference type="EMBL" id="WJQU01000003">
    <property type="protein sequence ID" value="KAJ6638362.1"/>
    <property type="molecule type" value="Genomic_DNA"/>
</dbReference>
<dbReference type="PANTHER" id="PTHR43353">
    <property type="entry name" value="SUCCINATE-SEMIALDEHYDE DEHYDROGENASE, MITOCHONDRIAL"/>
    <property type="match status" value="1"/>
</dbReference>
<accession>A0A9Q0MUQ0</accession>
<keyword evidence="7" id="KW-0520">NAD</keyword>
<dbReference type="InterPro" id="IPR029510">
    <property type="entry name" value="Ald_DH_CS_GLU"/>
</dbReference>
<gene>
    <name evidence="9" type="primary">gabD</name>
    <name evidence="9" type="ORF">Bhyg_11097</name>
</gene>
<evidence type="ECO:0000256" key="4">
    <source>
        <dbReference type="ARBA" id="ARBA00023002"/>
    </source>
</evidence>
<dbReference type="EC" id="1.2.1.24" evidence="7"/>
<evidence type="ECO:0000256" key="7">
    <source>
        <dbReference type="RuleBase" id="RU365091"/>
    </source>
</evidence>
<proteinExistence type="inferred from homology"/>
<dbReference type="InterPro" id="IPR016162">
    <property type="entry name" value="Ald_DH_N"/>
</dbReference>
<comment type="function">
    <text evidence="1">Catalyzes one step in the degradation of the inhibitory neurotransmitter gamma-aminobutyric acid (GABA).</text>
</comment>
<comment type="caution">
    <text evidence="9">The sequence shown here is derived from an EMBL/GenBank/DDBJ whole genome shotgun (WGS) entry which is preliminary data.</text>
</comment>
<evidence type="ECO:0000259" key="8">
    <source>
        <dbReference type="Pfam" id="PF00171"/>
    </source>
</evidence>
<dbReference type="Gene3D" id="3.40.605.10">
    <property type="entry name" value="Aldehyde Dehydrogenase, Chain A, domain 1"/>
    <property type="match status" value="1"/>
</dbReference>
<dbReference type="Proteomes" id="UP001151699">
    <property type="component" value="Chromosome X"/>
</dbReference>
<evidence type="ECO:0000256" key="3">
    <source>
        <dbReference type="ARBA" id="ARBA00009986"/>
    </source>
</evidence>
<comment type="pathway">
    <text evidence="2 7">Amino-acid degradation; 4-aminobutanoate degradation.</text>
</comment>
<dbReference type="CDD" id="cd07103">
    <property type="entry name" value="ALDH_F5_SSADH_GabD"/>
    <property type="match status" value="1"/>
</dbReference>
<evidence type="ECO:0000256" key="5">
    <source>
        <dbReference type="PROSITE-ProRule" id="PRU10007"/>
    </source>
</evidence>
<evidence type="ECO:0000256" key="6">
    <source>
        <dbReference type="RuleBase" id="RU003345"/>
    </source>
</evidence>
<dbReference type="FunFam" id="3.40.605.10:FF:000005">
    <property type="entry name" value="Succinate-semialdehyde dehydrogenase I"/>
    <property type="match status" value="1"/>
</dbReference>
<feature type="active site" evidence="5">
    <location>
        <position position="278"/>
    </location>
</feature>
<comment type="subcellular location">
    <subcellularLocation>
        <location evidence="7">Mitochondrion</location>
    </subcellularLocation>
</comment>
<evidence type="ECO:0000313" key="10">
    <source>
        <dbReference type="Proteomes" id="UP001151699"/>
    </source>
</evidence>
<organism evidence="9 10">
    <name type="scientific">Pseudolycoriella hygida</name>
    <dbReference type="NCBI Taxonomy" id="35572"/>
    <lineage>
        <taxon>Eukaryota</taxon>
        <taxon>Metazoa</taxon>
        <taxon>Ecdysozoa</taxon>
        <taxon>Arthropoda</taxon>
        <taxon>Hexapoda</taxon>
        <taxon>Insecta</taxon>
        <taxon>Pterygota</taxon>
        <taxon>Neoptera</taxon>
        <taxon>Endopterygota</taxon>
        <taxon>Diptera</taxon>
        <taxon>Nematocera</taxon>
        <taxon>Sciaroidea</taxon>
        <taxon>Sciaridae</taxon>
        <taxon>Pseudolycoriella</taxon>
    </lineage>
</organism>
<comment type="subunit">
    <text evidence="7">Homotetramer.</text>
</comment>
<evidence type="ECO:0000256" key="2">
    <source>
        <dbReference type="ARBA" id="ARBA00005176"/>
    </source>
</evidence>
<dbReference type="InterPro" id="IPR010102">
    <property type="entry name" value="Succ_semiAld_DH"/>
</dbReference>
<keyword evidence="10" id="KW-1185">Reference proteome</keyword>
<feature type="domain" description="Aldehyde dehydrogenase" evidence="8">
    <location>
        <begin position="37"/>
        <end position="501"/>
    </location>
</feature>
<dbReference type="GO" id="GO:0009450">
    <property type="term" value="P:gamma-aminobutyric acid catabolic process"/>
    <property type="evidence" value="ECO:0007669"/>
    <property type="project" value="UniProtKB-UniRule"/>
</dbReference>
<keyword evidence="4 6" id="KW-0560">Oxidoreductase</keyword>
<dbReference type="Pfam" id="PF00171">
    <property type="entry name" value="Aldedh"/>
    <property type="match status" value="1"/>
</dbReference>
<dbReference type="PROSITE" id="PS00687">
    <property type="entry name" value="ALDEHYDE_DEHYDR_GLU"/>
    <property type="match status" value="1"/>
</dbReference>
<comment type="similarity">
    <text evidence="3 6">Belongs to the aldehyde dehydrogenase family.</text>
</comment>
<dbReference type="AlphaFoldDB" id="A0A9Q0MUQ0"/>